<dbReference type="InterPro" id="IPR022675">
    <property type="entry name" value="G6P_DH_C"/>
</dbReference>
<evidence type="ECO:0000256" key="8">
    <source>
        <dbReference type="ARBA" id="ARBA00023277"/>
    </source>
</evidence>
<feature type="domain" description="Glucose-6-phosphate dehydrogenase C-terminal" evidence="11">
    <location>
        <begin position="201"/>
        <end position="471"/>
    </location>
</feature>
<sequence>MPSVSTQPISYHEKSSIVVFGASGDLAKRSIFPGLFSLYREGFLKPNTQIIGYARSKLTKEQLISKFQGFLRKPDGAIDDVKEKEFYNMLTYVSGAYDSDEGYEEVRNILETFENNEGVTDPRRLFYFSIPPNVFIPVAQQIKKLLYVPNGGTRVVVEKPFGNDLKTAEILEAELEKLFTEDEMLRMDHFLGKESIQSLIPLRFSNELLSAVWDRKSIKSMYLSFKEPFGTEGRGGYFDPVGMIRDVMQNHLLQVIALITMEKQRSFDSKGIRDAKVNVLKAMTPFDNDNVLVGQYSRSVDGKKPSYLDDETVPKGSKSNTYAFVTFNIDNDRWRGVPIIMGAGKATDEDQIEVRVQFHKDTPFFSQYPQTELVIRTHPDFAVYLDFHGKIPELEKIPPIPDAEAYRVLIKDAIKGDSSKFVGFDELETSWKLFTPLLNHLEGPNGPQPELYPYGSKGPESINKYLEKNSYEVKH</sequence>
<keyword evidence="7 9" id="KW-0560">Oxidoreductase</keyword>
<evidence type="ECO:0000256" key="7">
    <source>
        <dbReference type="ARBA" id="ARBA00023002"/>
    </source>
</evidence>
<dbReference type="GO" id="GO:0004345">
    <property type="term" value="F:glucose-6-phosphate dehydrogenase activity"/>
    <property type="evidence" value="ECO:0007669"/>
    <property type="project" value="UniProtKB-EC"/>
</dbReference>
<dbReference type="HAMAP" id="MF_00966">
    <property type="entry name" value="G6PD"/>
    <property type="match status" value="1"/>
</dbReference>
<dbReference type="GeneID" id="13885322"/>
<gene>
    <name evidence="12" type="primary">KAFR0C04120</name>
    <name evidence="12" type="ORF">KAFR_0C04120</name>
</gene>
<dbReference type="Pfam" id="PF02781">
    <property type="entry name" value="G6PD_C"/>
    <property type="match status" value="1"/>
</dbReference>
<evidence type="ECO:0000256" key="4">
    <source>
        <dbReference type="ARBA" id="ARBA00020444"/>
    </source>
</evidence>
<comment type="catalytic activity">
    <reaction evidence="9">
        <text>D-glucose 6-phosphate + NADP(+) = 6-phospho-D-glucono-1,5-lactone + NADPH + H(+)</text>
        <dbReference type="Rhea" id="RHEA:15841"/>
        <dbReference type="ChEBI" id="CHEBI:15378"/>
        <dbReference type="ChEBI" id="CHEBI:57783"/>
        <dbReference type="ChEBI" id="CHEBI:57955"/>
        <dbReference type="ChEBI" id="CHEBI:58349"/>
        <dbReference type="ChEBI" id="CHEBI:61548"/>
        <dbReference type="EC" id="1.1.1.49"/>
    </reaction>
</comment>
<organism evidence="12 13">
    <name type="scientific">Kazachstania africana (strain ATCC 22294 / BCRC 22015 / CBS 2517 / CECT 1963 / NBRC 1671 / NRRL Y-8276)</name>
    <name type="common">Yeast</name>
    <name type="synonym">Kluyveromyces africanus</name>
    <dbReference type="NCBI Taxonomy" id="1071382"/>
    <lineage>
        <taxon>Eukaryota</taxon>
        <taxon>Fungi</taxon>
        <taxon>Dikarya</taxon>
        <taxon>Ascomycota</taxon>
        <taxon>Saccharomycotina</taxon>
        <taxon>Saccharomycetes</taxon>
        <taxon>Saccharomycetales</taxon>
        <taxon>Saccharomycetaceae</taxon>
        <taxon>Kazachstania</taxon>
    </lineage>
</organism>
<dbReference type="RefSeq" id="XP_003956538.1">
    <property type="nucleotide sequence ID" value="XM_003956489.1"/>
</dbReference>
<protein>
    <recommendedName>
        <fullName evidence="4 9">Glucose-6-phosphate 1-dehydrogenase</fullName>
        <ecNumber evidence="3 9">1.1.1.49</ecNumber>
    </recommendedName>
</protein>
<dbReference type="EMBL" id="HE650823">
    <property type="protein sequence ID" value="CCF57403.1"/>
    <property type="molecule type" value="Genomic_DNA"/>
</dbReference>
<name>H2ASQ3_KAZAF</name>
<dbReference type="AlphaFoldDB" id="H2ASQ3"/>
<dbReference type="PRINTS" id="PR00079">
    <property type="entry name" value="G6PDHDRGNASE"/>
</dbReference>
<dbReference type="Gene3D" id="3.30.360.10">
    <property type="entry name" value="Dihydrodipicolinate Reductase, domain 2"/>
    <property type="match status" value="1"/>
</dbReference>
<dbReference type="eggNOG" id="KOG0563">
    <property type="taxonomic scope" value="Eukaryota"/>
</dbReference>
<dbReference type="EC" id="1.1.1.49" evidence="3 9"/>
<comment type="function">
    <text evidence="9">Catalyzes the rate-limiting step of the oxidative pentose-phosphate pathway, which represents a route for the dissimilation of carbohydrates besides glycolysis.</text>
</comment>
<evidence type="ECO:0000256" key="2">
    <source>
        <dbReference type="ARBA" id="ARBA00009975"/>
    </source>
</evidence>
<evidence type="ECO:0000256" key="3">
    <source>
        <dbReference type="ARBA" id="ARBA00013019"/>
    </source>
</evidence>
<dbReference type="STRING" id="1071382.H2ASQ3"/>
<dbReference type="UniPathway" id="UPA00115">
    <property type="reaction ID" value="UER00408"/>
</dbReference>
<dbReference type="SUPFAM" id="SSF51735">
    <property type="entry name" value="NAD(P)-binding Rossmann-fold domains"/>
    <property type="match status" value="1"/>
</dbReference>
<evidence type="ECO:0000256" key="1">
    <source>
        <dbReference type="ARBA" id="ARBA00004937"/>
    </source>
</evidence>
<dbReference type="Pfam" id="PF00479">
    <property type="entry name" value="G6PD_N"/>
    <property type="match status" value="1"/>
</dbReference>
<dbReference type="OrthoDB" id="60984at2759"/>
<dbReference type="InterPro" id="IPR019796">
    <property type="entry name" value="G6P_DH_AS"/>
</dbReference>
<dbReference type="InterPro" id="IPR001282">
    <property type="entry name" value="G6P_DH"/>
</dbReference>
<dbReference type="Gene3D" id="3.40.50.720">
    <property type="entry name" value="NAD(P)-binding Rossmann-like Domain"/>
    <property type="match status" value="1"/>
</dbReference>
<keyword evidence="13" id="KW-1185">Reference proteome</keyword>
<evidence type="ECO:0000256" key="5">
    <source>
        <dbReference type="ARBA" id="ARBA00022526"/>
    </source>
</evidence>
<evidence type="ECO:0000256" key="9">
    <source>
        <dbReference type="RuleBase" id="RU362120"/>
    </source>
</evidence>
<dbReference type="NCBIfam" id="TIGR00871">
    <property type="entry name" value="zwf"/>
    <property type="match status" value="1"/>
</dbReference>
<dbReference type="GO" id="GO:0005829">
    <property type="term" value="C:cytosol"/>
    <property type="evidence" value="ECO:0007669"/>
    <property type="project" value="TreeGrafter"/>
</dbReference>
<dbReference type="GO" id="GO:0006006">
    <property type="term" value="P:glucose metabolic process"/>
    <property type="evidence" value="ECO:0007669"/>
    <property type="project" value="UniProtKB-KW"/>
</dbReference>
<dbReference type="PANTHER" id="PTHR23429">
    <property type="entry name" value="GLUCOSE-6-PHOSPHATE 1-DEHYDROGENASE G6PD"/>
    <property type="match status" value="1"/>
</dbReference>
<dbReference type="PROSITE" id="PS00069">
    <property type="entry name" value="G6P_DEHYDROGENASE"/>
    <property type="match status" value="1"/>
</dbReference>
<keyword evidence="5 9" id="KW-0313">Glucose metabolism</keyword>
<evidence type="ECO:0000313" key="13">
    <source>
        <dbReference type="Proteomes" id="UP000005220"/>
    </source>
</evidence>
<comment type="similarity">
    <text evidence="2 9">Belongs to the glucose-6-phosphate dehydrogenase family.</text>
</comment>
<keyword evidence="8 9" id="KW-0119">Carbohydrate metabolism</keyword>
<evidence type="ECO:0000259" key="10">
    <source>
        <dbReference type="Pfam" id="PF00479"/>
    </source>
</evidence>
<dbReference type="KEGG" id="kaf:KAFR_0C04120"/>
<evidence type="ECO:0000313" key="12">
    <source>
        <dbReference type="EMBL" id="CCF57403.1"/>
    </source>
</evidence>
<dbReference type="Proteomes" id="UP000005220">
    <property type="component" value="Chromosome 3"/>
</dbReference>
<dbReference type="InterPro" id="IPR022674">
    <property type="entry name" value="G6P_DH_NAD-bd"/>
</dbReference>
<reference evidence="12 13" key="1">
    <citation type="journal article" date="2011" name="Proc. Natl. Acad. Sci. U.S.A.">
        <title>Evolutionary erosion of yeast sex chromosomes by mating-type switching accidents.</title>
        <authorList>
            <person name="Gordon J.L."/>
            <person name="Armisen D."/>
            <person name="Proux-Wera E."/>
            <person name="Oheigeartaigh S.S."/>
            <person name="Byrne K.P."/>
            <person name="Wolfe K.H."/>
        </authorList>
    </citation>
    <scope>NUCLEOTIDE SEQUENCE [LARGE SCALE GENOMIC DNA]</scope>
    <source>
        <strain evidence="13">ATCC 22294 / BCRC 22015 / CBS 2517 / CECT 1963 / NBRC 1671 / NRRL Y-8276</strain>
    </source>
</reference>
<dbReference type="HOGENOM" id="CLU_013524_2_3_1"/>
<dbReference type="PIRSF" id="PIRSF000110">
    <property type="entry name" value="G6PD"/>
    <property type="match status" value="1"/>
</dbReference>
<feature type="domain" description="Glucose-6-phosphate dehydrogenase NAD-binding" evidence="10">
    <location>
        <begin position="18"/>
        <end position="197"/>
    </location>
</feature>
<dbReference type="InterPro" id="IPR036291">
    <property type="entry name" value="NAD(P)-bd_dom_sf"/>
</dbReference>
<evidence type="ECO:0000256" key="6">
    <source>
        <dbReference type="ARBA" id="ARBA00022857"/>
    </source>
</evidence>
<proteinExistence type="inferred from homology"/>
<dbReference type="PANTHER" id="PTHR23429:SF0">
    <property type="entry name" value="GLUCOSE-6-PHOSPHATE 1-DEHYDROGENASE"/>
    <property type="match status" value="1"/>
</dbReference>
<dbReference type="SUPFAM" id="SSF55347">
    <property type="entry name" value="Glyceraldehyde-3-phosphate dehydrogenase-like, C-terminal domain"/>
    <property type="match status" value="1"/>
</dbReference>
<evidence type="ECO:0000259" key="11">
    <source>
        <dbReference type="Pfam" id="PF02781"/>
    </source>
</evidence>
<comment type="pathway">
    <text evidence="1 9">Carbohydrate degradation; pentose phosphate pathway; D-ribulose 5-phosphate from D-glucose 6-phosphate (oxidative stage): step 1/3.</text>
</comment>
<dbReference type="GO" id="GO:0050661">
    <property type="term" value="F:NADP binding"/>
    <property type="evidence" value="ECO:0007669"/>
    <property type="project" value="InterPro"/>
</dbReference>
<dbReference type="GO" id="GO:0009051">
    <property type="term" value="P:pentose-phosphate shunt, oxidative branch"/>
    <property type="evidence" value="ECO:0007669"/>
    <property type="project" value="TreeGrafter"/>
</dbReference>
<accession>H2ASQ3</accession>
<keyword evidence="6 9" id="KW-0521">NADP</keyword>
<dbReference type="InParanoid" id="H2ASQ3"/>